<dbReference type="EMBL" id="BJUV01000006">
    <property type="protein sequence ID" value="GEK82617.1"/>
    <property type="molecule type" value="Genomic_DNA"/>
</dbReference>
<evidence type="ECO:0000313" key="1">
    <source>
        <dbReference type="EMBL" id="GEK82617.1"/>
    </source>
</evidence>
<keyword evidence="3" id="KW-1185">Reference proteome</keyword>
<reference evidence="1 3" key="1">
    <citation type="submission" date="2019-07" db="EMBL/GenBank/DDBJ databases">
        <title>Whole genome shotgun sequence of Frigoribacterium faeni NBRC 103066.</title>
        <authorList>
            <person name="Hosoyama A."/>
            <person name="Uohara A."/>
            <person name="Ohji S."/>
            <person name="Ichikawa N."/>
        </authorList>
    </citation>
    <scope>NUCLEOTIDE SEQUENCE [LARGE SCALE GENOMIC DNA]</scope>
    <source>
        <strain evidence="1 3">NBRC 103066</strain>
    </source>
</reference>
<dbReference type="RefSeq" id="WP_146853442.1">
    <property type="nucleotide sequence ID" value="NZ_BAAAHR010000003.1"/>
</dbReference>
<reference evidence="2 4" key="2">
    <citation type="submission" date="2020-07" db="EMBL/GenBank/DDBJ databases">
        <title>Sequencing the genomes of 1000 actinobacteria strains.</title>
        <authorList>
            <person name="Klenk H.-P."/>
        </authorList>
    </citation>
    <scope>NUCLEOTIDE SEQUENCE [LARGE SCALE GENOMIC DNA]</scope>
    <source>
        <strain evidence="2 4">DSM 10309</strain>
    </source>
</reference>
<organism evidence="2 4">
    <name type="scientific">Frigoribacterium faeni</name>
    <dbReference type="NCBI Taxonomy" id="145483"/>
    <lineage>
        <taxon>Bacteria</taxon>
        <taxon>Bacillati</taxon>
        <taxon>Actinomycetota</taxon>
        <taxon>Actinomycetes</taxon>
        <taxon>Micrococcales</taxon>
        <taxon>Microbacteriaceae</taxon>
        <taxon>Frigoribacterium</taxon>
    </lineage>
</organism>
<dbReference type="EMBL" id="JACGWW010000002">
    <property type="protein sequence ID" value="MBA8814003.1"/>
    <property type="molecule type" value="Genomic_DNA"/>
</dbReference>
<proteinExistence type="predicted"/>
<evidence type="ECO:0000313" key="3">
    <source>
        <dbReference type="Proteomes" id="UP000321154"/>
    </source>
</evidence>
<evidence type="ECO:0000313" key="4">
    <source>
        <dbReference type="Proteomes" id="UP000522688"/>
    </source>
</evidence>
<protein>
    <submittedName>
        <fullName evidence="2">Uncharacterized protein</fullName>
    </submittedName>
</protein>
<evidence type="ECO:0000313" key="2">
    <source>
        <dbReference type="EMBL" id="MBA8814003.1"/>
    </source>
</evidence>
<dbReference type="AlphaFoldDB" id="A0A7W3PJF4"/>
<sequence>MNETTTPDAAPIPPGTADVMMGYDPDLWVALPTGWPFKGHDSATTWVELTLGDICSRSPSITRSRRRHARAVLDYLARWPSEGESRFLLAPNLDELTAILRVQYAWCEGERESMLRQLVLASDQDAVEPPALERFASEGLGDGWRGVRYSDTDGVLEATAVYAFRSEPYDLRISCHVGPPELVPVLMPIVDAFVHGTSVVPAE</sequence>
<dbReference type="Proteomes" id="UP000321154">
    <property type="component" value="Unassembled WGS sequence"/>
</dbReference>
<accession>A0A7W3PJF4</accession>
<comment type="caution">
    <text evidence="2">The sequence shown here is derived from an EMBL/GenBank/DDBJ whole genome shotgun (WGS) entry which is preliminary data.</text>
</comment>
<dbReference type="OrthoDB" id="5117735at2"/>
<name>A0A7W3PJF4_9MICO</name>
<dbReference type="Proteomes" id="UP000522688">
    <property type="component" value="Unassembled WGS sequence"/>
</dbReference>
<gene>
    <name evidence="2" type="ORF">FB463_002252</name>
    <name evidence="1" type="ORF">FFA01_09260</name>
</gene>